<gene>
    <name evidence="2" type="ORF">COT54_02330</name>
</gene>
<protein>
    <submittedName>
        <fullName evidence="2">Uncharacterized protein</fullName>
    </submittedName>
</protein>
<keyword evidence="1" id="KW-0472">Membrane</keyword>
<evidence type="ECO:0000313" key="3">
    <source>
        <dbReference type="Proteomes" id="UP000229574"/>
    </source>
</evidence>
<keyword evidence="1" id="KW-1133">Transmembrane helix</keyword>
<reference evidence="3" key="1">
    <citation type="submission" date="2017-09" db="EMBL/GenBank/DDBJ databases">
        <title>Depth-based differentiation of microbial function through sediment-hosted aquifers and enrichment of novel symbionts in the deep terrestrial subsurface.</title>
        <authorList>
            <person name="Probst A.J."/>
            <person name="Ladd B."/>
            <person name="Jarett J.K."/>
            <person name="Geller-Mcgrath D.E."/>
            <person name="Sieber C.M.K."/>
            <person name="Emerson J.B."/>
            <person name="Anantharaman K."/>
            <person name="Thomas B.C."/>
            <person name="Malmstrom R."/>
            <person name="Stieglmeier M."/>
            <person name="Klingl A."/>
            <person name="Woyke T."/>
            <person name="Ryan C.M."/>
            <person name="Banfield J.F."/>
        </authorList>
    </citation>
    <scope>NUCLEOTIDE SEQUENCE [LARGE SCALE GENOMIC DNA]</scope>
</reference>
<evidence type="ECO:0000256" key="1">
    <source>
        <dbReference type="SAM" id="Phobius"/>
    </source>
</evidence>
<keyword evidence="1" id="KW-0812">Transmembrane</keyword>
<feature type="transmembrane region" description="Helical" evidence="1">
    <location>
        <begin position="34"/>
        <end position="55"/>
    </location>
</feature>
<accession>A0A2H0WYX1</accession>
<comment type="caution">
    <text evidence="2">The sequence shown here is derived from an EMBL/GenBank/DDBJ whole genome shotgun (WGS) entry which is preliminary data.</text>
</comment>
<organism evidence="2 3">
    <name type="scientific">Candidatus Collierbacteria bacterium CG09_land_8_20_14_0_10_46_12</name>
    <dbReference type="NCBI Taxonomy" id="1974533"/>
    <lineage>
        <taxon>Bacteria</taxon>
        <taxon>Candidatus Collieribacteriota</taxon>
    </lineage>
</organism>
<dbReference type="AlphaFoldDB" id="A0A2H0WYX1"/>
<proteinExistence type="predicted"/>
<evidence type="ECO:0000313" key="2">
    <source>
        <dbReference type="EMBL" id="PIS17873.1"/>
    </source>
</evidence>
<sequence>MRQKRDEVEEVDQKILKQKESREKRRTAKQKDKVARWGGIILLGLIMFVGFLLWISGEMKQGPTSILK</sequence>
<name>A0A2H0WYX1_9BACT</name>
<dbReference type="Proteomes" id="UP000229574">
    <property type="component" value="Unassembled WGS sequence"/>
</dbReference>
<dbReference type="EMBL" id="PEYY01000092">
    <property type="protein sequence ID" value="PIS17873.1"/>
    <property type="molecule type" value="Genomic_DNA"/>
</dbReference>